<gene>
    <name evidence="1" type="ORF">S12H4_23074</name>
</gene>
<comment type="caution">
    <text evidence="1">The sequence shown here is derived from an EMBL/GenBank/DDBJ whole genome shotgun (WGS) entry which is preliminary data.</text>
</comment>
<dbReference type="EMBL" id="BARW01012171">
    <property type="protein sequence ID" value="GAI81200.1"/>
    <property type="molecule type" value="Genomic_DNA"/>
</dbReference>
<reference evidence="1" key="1">
    <citation type="journal article" date="2014" name="Front. Microbiol.">
        <title>High frequency of phylogenetically diverse reductive dehalogenase-homologous genes in deep subseafloor sedimentary metagenomes.</title>
        <authorList>
            <person name="Kawai M."/>
            <person name="Futagami T."/>
            <person name="Toyoda A."/>
            <person name="Takaki Y."/>
            <person name="Nishi S."/>
            <person name="Hori S."/>
            <person name="Arai W."/>
            <person name="Tsubouchi T."/>
            <person name="Morono Y."/>
            <person name="Uchiyama I."/>
            <person name="Ito T."/>
            <person name="Fujiyama A."/>
            <person name="Inagaki F."/>
            <person name="Takami H."/>
        </authorList>
    </citation>
    <scope>NUCLEOTIDE SEQUENCE</scope>
    <source>
        <strain evidence="1">Expedition CK06-06</strain>
    </source>
</reference>
<sequence length="32" mass="3441">DGSSELASSATSTSQLLEDWSYLLGIPNTKLR</sequence>
<protein>
    <submittedName>
        <fullName evidence="1">Uncharacterized protein</fullName>
    </submittedName>
</protein>
<accession>X1T0R2</accession>
<organism evidence="1">
    <name type="scientific">marine sediment metagenome</name>
    <dbReference type="NCBI Taxonomy" id="412755"/>
    <lineage>
        <taxon>unclassified sequences</taxon>
        <taxon>metagenomes</taxon>
        <taxon>ecological metagenomes</taxon>
    </lineage>
</organism>
<evidence type="ECO:0000313" key="1">
    <source>
        <dbReference type="EMBL" id="GAI81200.1"/>
    </source>
</evidence>
<feature type="non-terminal residue" evidence="1">
    <location>
        <position position="1"/>
    </location>
</feature>
<proteinExistence type="predicted"/>
<dbReference type="AlphaFoldDB" id="X1T0R2"/>
<name>X1T0R2_9ZZZZ</name>